<accession>G4TCQ4</accession>
<dbReference type="HOGENOM" id="CLU_1116115_0_0_1"/>
<keyword evidence="3" id="KW-1185">Reference proteome</keyword>
<dbReference type="Pfam" id="PF20236">
    <property type="entry name" value="DUF6593"/>
    <property type="match status" value="1"/>
</dbReference>
<dbReference type="Proteomes" id="UP000007148">
    <property type="component" value="Unassembled WGS sequence"/>
</dbReference>
<feature type="domain" description="DUF6593" evidence="1">
    <location>
        <begin position="76"/>
        <end position="235"/>
    </location>
</feature>
<protein>
    <recommendedName>
        <fullName evidence="1">DUF6593 domain-containing protein</fullName>
    </recommendedName>
</protein>
<evidence type="ECO:0000313" key="2">
    <source>
        <dbReference type="EMBL" id="CCA69097.1"/>
    </source>
</evidence>
<dbReference type="OrthoDB" id="3256331at2759"/>
<dbReference type="eggNOG" id="ENOG502SS3D">
    <property type="taxonomic scope" value="Eukaryota"/>
</dbReference>
<proteinExistence type="predicted"/>
<comment type="caution">
    <text evidence="2">The sequence shown here is derived from an EMBL/GenBank/DDBJ whole genome shotgun (WGS) entry which is preliminary data.</text>
</comment>
<organism evidence="2 3">
    <name type="scientific">Serendipita indica (strain DSM 11827)</name>
    <name type="common">Root endophyte fungus</name>
    <name type="synonym">Piriformospora indica</name>
    <dbReference type="NCBI Taxonomy" id="1109443"/>
    <lineage>
        <taxon>Eukaryota</taxon>
        <taxon>Fungi</taxon>
        <taxon>Dikarya</taxon>
        <taxon>Basidiomycota</taxon>
        <taxon>Agaricomycotina</taxon>
        <taxon>Agaricomycetes</taxon>
        <taxon>Sebacinales</taxon>
        <taxon>Serendipitaceae</taxon>
        <taxon>Serendipita</taxon>
    </lineage>
</organism>
<evidence type="ECO:0000313" key="3">
    <source>
        <dbReference type="Proteomes" id="UP000007148"/>
    </source>
</evidence>
<gene>
    <name evidence="2" type="ORF">PIIN_02997</name>
</gene>
<dbReference type="AlphaFoldDB" id="G4TCQ4"/>
<dbReference type="InterPro" id="IPR046528">
    <property type="entry name" value="DUF6593"/>
</dbReference>
<dbReference type="EMBL" id="CAFZ01000047">
    <property type="protein sequence ID" value="CCA69097.1"/>
    <property type="molecule type" value="Genomic_DNA"/>
</dbReference>
<dbReference type="OMA" id="RSTRIWE"/>
<sequence length="249" mass="27414">MSANQSVAATDAESLYSFDDTATLAPAESRTIPRTVSDETLAPQVVSNTTVQIPTTSADVANEAVDGGSRFIFTQDNPMNTTILSPERHQPPLYKVETTFTDGTVTRVERVQGGEGEVLAKLFWGDLGYDKIALGATGEKMRLGKVLKSGPFFSETVSFKDGQGRKYEWKGNRVGLHLRLYALDTPGTPIASFTKSRADERTGKVIPAYLTINRRGQEILDMVVWSFCFLEKGKRSSENSYRNVYRGPV</sequence>
<reference evidence="2 3" key="1">
    <citation type="journal article" date="2011" name="PLoS Pathog.">
        <title>Endophytic Life Strategies Decoded by Genome and Transcriptome Analyses of the Mutualistic Root Symbiont Piriformospora indica.</title>
        <authorList>
            <person name="Zuccaro A."/>
            <person name="Lahrmann U."/>
            <person name="Guldener U."/>
            <person name="Langen G."/>
            <person name="Pfiffi S."/>
            <person name="Biedenkopf D."/>
            <person name="Wong P."/>
            <person name="Samans B."/>
            <person name="Grimm C."/>
            <person name="Basiewicz M."/>
            <person name="Murat C."/>
            <person name="Martin F."/>
            <person name="Kogel K.H."/>
        </authorList>
    </citation>
    <scope>NUCLEOTIDE SEQUENCE [LARGE SCALE GENOMIC DNA]</scope>
    <source>
        <strain evidence="2 3">DSM 11827</strain>
    </source>
</reference>
<dbReference type="InParanoid" id="G4TCQ4"/>
<name>G4TCQ4_SERID</name>
<evidence type="ECO:0000259" key="1">
    <source>
        <dbReference type="Pfam" id="PF20236"/>
    </source>
</evidence>